<reference evidence="14 15" key="1">
    <citation type="submission" date="2018-04" db="EMBL/GenBank/DDBJ databases">
        <title>Pseudomonas sp. nov., isolated from mangrove soil.</title>
        <authorList>
            <person name="Chen C."/>
        </authorList>
    </citation>
    <scope>NUCLEOTIDE SEQUENCE [LARGE SCALE GENOMIC DNA]</scope>
    <source>
        <strain evidence="14 15">TC-11</strain>
    </source>
</reference>
<keyword evidence="6" id="KW-0547">Nucleotide-binding</keyword>
<name>A0A2T5P6G2_9PSED</name>
<dbReference type="RefSeq" id="WP_108107785.1">
    <property type="nucleotide sequence ID" value="NZ_QASN01000020.1"/>
</dbReference>
<dbReference type="PANTHER" id="PTHR12358">
    <property type="entry name" value="SPHINGOSINE KINASE"/>
    <property type="match status" value="1"/>
</dbReference>
<keyword evidence="7 14" id="KW-0418">Kinase</keyword>
<evidence type="ECO:0000256" key="5">
    <source>
        <dbReference type="ARBA" id="ARBA00022723"/>
    </source>
</evidence>
<dbReference type="NCBIfam" id="TIGR00147">
    <property type="entry name" value="YegS/Rv2252/BmrU family lipid kinase"/>
    <property type="match status" value="1"/>
</dbReference>
<keyword evidence="11" id="KW-0594">Phospholipid biosynthesis</keyword>
<dbReference type="Pfam" id="PF19279">
    <property type="entry name" value="YegS_C"/>
    <property type="match status" value="1"/>
</dbReference>
<evidence type="ECO:0000313" key="15">
    <source>
        <dbReference type="Proteomes" id="UP000244064"/>
    </source>
</evidence>
<dbReference type="Gene3D" id="2.60.200.40">
    <property type="match status" value="1"/>
</dbReference>
<dbReference type="InterPro" id="IPR050187">
    <property type="entry name" value="Lipid_Phosphate_FormReg"/>
</dbReference>
<evidence type="ECO:0000256" key="12">
    <source>
        <dbReference type="ARBA" id="ARBA00023264"/>
    </source>
</evidence>
<evidence type="ECO:0000259" key="13">
    <source>
        <dbReference type="PROSITE" id="PS50146"/>
    </source>
</evidence>
<dbReference type="InterPro" id="IPR017438">
    <property type="entry name" value="ATP-NAD_kinase_N"/>
</dbReference>
<keyword evidence="15" id="KW-1185">Reference proteome</keyword>
<comment type="caution">
    <text evidence="14">The sequence shown here is derived from an EMBL/GenBank/DDBJ whole genome shotgun (WGS) entry which is preliminary data.</text>
</comment>
<keyword evidence="2" id="KW-0963">Cytoplasm</keyword>
<keyword evidence="8" id="KW-0067">ATP-binding</keyword>
<evidence type="ECO:0000256" key="9">
    <source>
        <dbReference type="ARBA" id="ARBA00022842"/>
    </source>
</evidence>
<dbReference type="GO" id="GO:0046872">
    <property type="term" value="F:metal ion binding"/>
    <property type="evidence" value="ECO:0007669"/>
    <property type="project" value="UniProtKB-KW"/>
</dbReference>
<keyword evidence="3" id="KW-0444">Lipid biosynthesis</keyword>
<dbReference type="GO" id="GO:0005524">
    <property type="term" value="F:ATP binding"/>
    <property type="evidence" value="ECO:0007669"/>
    <property type="project" value="UniProtKB-KW"/>
</dbReference>
<keyword evidence="5" id="KW-0479">Metal-binding</keyword>
<keyword evidence="12" id="KW-1208">Phospholipid metabolism</keyword>
<protein>
    <submittedName>
        <fullName evidence="14">Lipid kinase YegS</fullName>
    </submittedName>
</protein>
<accession>A0A2T5P6G2</accession>
<keyword evidence="9" id="KW-0460">Magnesium</keyword>
<evidence type="ECO:0000256" key="1">
    <source>
        <dbReference type="ARBA" id="ARBA00001946"/>
    </source>
</evidence>
<feature type="domain" description="DAGKc" evidence="13">
    <location>
        <begin position="1"/>
        <end position="128"/>
    </location>
</feature>
<dbReference type="OrthoDB" id="142078at2"/>
<gene>
    <name evidence="14" type="primary">yegS</name>
    <name evidence="14" type="ORF">DBO85_13445</name>
</gene>
<dbReference type="GO" id="GO:0005886">
    <property type="term" value="C:plasma membrane"/>
    <property type="evidence" value="ECO:0007669"/>
    <property type="project" value="TreeGrafter"/>
</dbReference>
<dbReference type="SMART" id="SM00046">
    <property type="entry name" value="DAGKc"/>
    <property type="match status" value="1"/>
</dbReference>
<dbReference type="PROSITE" id="PS50146">
    <property type="entry name" value="DAGK"/>
    <property type="match status" value="1"/>
</dbReference>
<dbReference type="NCBIfam" id="TIGR03702">
    <property type="entry name" value="lip_kinase_YegS"/>
    <property type="match status" value="1"/>
</dbReference>
<evidence type="ECO:0000313" key="14">
    <source>
        <dbReference type="EMBL" id="PTU73340.1"/>
    </source>
</evidence>
<dbReference type="GO" id="GO:0001727">
    <property type="term" value="F:lipid kinase activity"/>
    <property type="evidence" value="ECO:0007669"/>
    <property type="project" value="InterPro"/>
</dbReference>
<dbReference type="Gene3D" id="3.40.50.10330">
    <property type="entry name" value="Probable inorganic polyphosphate/atp-NAD kinase, domain 1"/>
    <property type="match status" value="1"/>
</dbReference>
<sequence length="303" mass="31549">MSVRKAMLILHGKQAQNDQVRAAVEQRRALGWQLDVRVTWEAGDAARLVDEALQAGYPTLIAGGGDGTLGEVAAALADHPHSASLALLPLGTANDFATAAGIPGDPMEALVLLDHEPTAIDLGQMNEALFLNMATGGFGSSVTANTSEDLKKMLGGAAYLITGLTRLGEVHSVSGRFRGPEFDWQGEFLAFGIGNGRQAGGGQVLCPSACIDDGLLDLCIVPAAADAVGTLGTVLSGGLRGIDSVAVSARLPWVEVEVVEGVDINLDGEPLLLEQMRFSVRRQALSLHLPLACPMLEVTPALV</sequence>
<dbReference type="SUPFAM" id="SSF111331">
    <property type="entry name" value="NAD kinase/diacylglycerol kinase-like"/>
    <property type="match status" value="1"/>
</dbReference>
<dbReference type="EMBL" id="QASN01000020">
    <property type="protein sequence ID" value="PTU73340.1"/>
    <property type="molecule type" value="Genomic_DNA"/>
</dbReference>
<proteinExistence type="predicted"/>
<evidence type="ECO:0000256" key="3">
    <source>
        <dbReference type="ARBA" id="ARBA00022516"/>
    </source>
</evidence>
<dbReference type="PANTHER" id="PTHR12358:SF106">
    <property type="entry name" value="LIPID KINASE YEGS"/>
    <property type="match status" value="1"/>
</dbReference>
<evidence type="ECO:0000256" key="6">
    <source>
        <dbReference type="ARBA" id="ARBA00022741"/>
    </source>
</evidence>
<dbReference type="InterPro" id="IPR016064">
    <property type="entry name" value="NAD/diacylglycerol_kinase_sf"/>
</dbReference>
<evidence type="ECO:0000256" key="4">
    <source>
        <dbReference type="ARBA" id="ARBA00022679"/>
    </source>
</evidence>
<evidence type="ECO:0000256" key="10">
    <source>
        <dbReference type="ARBA" id="ARBA00023098"/>
    </source>
</evidence>
<dbReference type="InterPro" id="IPR045540">
    <property type="entry name" value="YegS/DAGK_C"/>
</dbReference>
<dbReference type="NCBIfam" id="NF009602">
    <property type="entry name" value="PRK13054.1"/>
    <property type="match status" value="1"/>
</dbReference>
<evidence type="ECO:0000256" key="7">
    <source>
        <dbReference type="ARBA" id="ARBA00022777"/>
    </source>
</evidence>
<organism evidence="14 15">
    <name type="scientific">Pseudomonas mangrovi</name>
    <dbReference type="NCBI Taxonomy" id="2161748"/>
    <lineage>
        <taxon>Bacteria</taxon>
        <taxon>Pseudomonadati</taxon>
        <taxon>Pseudomonadota</taxon>
        <taxon>Gammaproteobacteria</taxon>
        <taxon>Pseudomonadales</taxon>
        <taxon>Pseudomonadaceae</taxon>
        <taxon>Pseudomonas</taxon>
    </lineage>
</organism>
<dbReference type="GO" id="GO:0008654">
    <property type="term" value="P:phospholipid biosynthetic process"/>
    <property type="evidence" value="ECO:0007669"/>
    <property type="project" value="UniProtKB-KW"/>
</dbReference>
<dbReference type="InterPro" id="IPR005218">
    <property type="entry name" value="Diacylglycerol/lipid_kinase"/>
</dbReference>
<dbReference type="Pfam" id="PF00781">
    <property type="entry name" value="DAGK_cat"/>
    <property type="match status" value="1"/>
</dbReference>
<dbReference type="InterPro" id="IPR001206">
    <property type="entry name" value="Diacylglycerol_kinase_cat_dom"/>
</dbReference>
<comment type="cofactor">
    <cofactor evidence="1">
        <name>Mg(2+)</name>
        <dbReference type="ChEBI" id="CHEBI:18420"/>
    </cofactor>
</comment>
<evidence type="ECO:0000256" key="8">
    <source>
        <dbReference type="ARBA" id="ARBA00022840"/>
    </source>
</evidence>
<dbReference type="AlphaFoldDB" id="A0A2T5P6G2"/>
<keyword evidence="10" id="KW-0443">Lipid metabolism</keyword>
<dbReference type="InterPro" id="IPR022433">
    <property type="entry name" value="Lip_kinase_YegS"/>
</dbReference>
<dbReference type="Proteomes" id="UP000244064">
    <property type="component" value="Unassembled WGS sequence"/>
</dbReference>
<evidence type="ECO:0000256" key="11">
    <source>
        <dbReference type="ARBA" id="ARBA00023209"/>
    </source>
</evidence>
<keyword evidence="4" id="KW-0808">Transferase</keyword>
<evidence type="ECO:0000256" key="2">
    <source>
        <dbReference type="ARBA" id="ARBA00022490"/>
    </source>
</evidence>